<gene>
    <name evidence="3" type="ORF">BDV29DRAFT_186926</name>
</gene>
<reference evidence="3 4" key="1">
    <citation type="submission" date="2019-04" db="EMBL/GenBank/DDBJ databases">
        <title>Friends and foes A comparative genomics study of 23 Aspergillus species from section Flavi.</title>
        <authorList>
            <consortium name="DOE Joint Genome Institute"/>
            <person name="Kjaerbolling I."/>
            <person name="Vesth T."/>
            <person name="Frisvad J.C."/>
            <person name="Nybo J.L."/>
            <person name="Theobald S."/>
            <person name="Kildgaard S."/>
            <person name="Isbrandt T."/>
            <person name="Kuo A."/>
            <person name="Sato A."/>
            <person name="Lyhne E.K."/>
            <person name="Kogle M.E."/>
            <person name="Wiebenga A."/>
            <person name="Kun R.S."/>
            <person name="Lubbers R.J."/>
            <person name="Makela M.R."/>
            <person name="Barry K."/>
            <person name="Chovatia M."/>
            <person name="Clum A."/>
            <person name="Daum C."/>
            <person name="Haridas S."/>
            <person name="He G."/>
            <person name="LaButti K."/>
            <person name="Lipzen A."/>
            <person name="Mondo S."/>
            <person name="Riley R."/>
            <person name="Salamov A."/>
            <person name="Simmons B.A."/>
            <person name="Magnuson J.K."/>
            <person name="Henrissat B."/>
            <person name="Mortensen U.H."/>
            <person name="Larsen T.O."/>
            <person name="Devries R.P."/>
            <person name="Grigoriev I.V."/>
            <person name="Machida M."/>
            <person name="Baker S.E."/>
            <person name="Andersen M.R."/>
        </authorList>
    </citation>
    <scope>NUCLEOTIDE SEQUENCE [LARGE SCALE GENOMIC DNA]</scope>
    <source>
        <strain evidence="3 4">CBS 151.66</strain>
    </source>
</reference>
<evidence type="ECO:0000313" key="4">
    <source>
        <dbReference type="Proteomes" id="UP000326565"/>
    </source>
</evidence>
<feature type="region of interest" description="Disordered" evidence="2">
    <location>
        <begin position="1"/>
        <end position="27"/>
    </location>
</feature>
<keyword evidence="4" id="KW-1185">Reference proteome</keyword>
<name>A0A5N5WFU3_9EURO</name>
<proteinExistence type="predicted"/>
<dbReference type="AlphaFoldDB" id="A0A5N5WFU3"/>
<dbReference type="EMBL" id="ML732714">
    <property type="protein sequence ID" value="KAB8067018.1"/>
    <property type="molecule type" value="Genomic_DNA"/>
</dbReference>
<organism evidence="3 4">
    <name type="scientific">Aspergillus leporis</name>
    <dbReference type="NCBI Taxonomy" id="41062"/>
    <lineage>
        <taxon>Eukaryota</taxon>
        <taxon>Fungi</taxon>
        <taxon>Dikarya</taxon>
        <taxon>Ascomycota</taxon>
        <taxon>Pezizomycotina</taxon>
        <taxon>Eurotiomycetes</taxon>
        <taxon>Eurotiomycetidae</taxon>
        <taxon>Eurotiales</taxon>
        <taxon>Aspergillaceae</taxon>
        <taxon>Aspergillus</taxon>
        <taxon>Aspergillus subgen. Circumdati</taxon>
    </lineage>
</organism>
<feature type="coiled-coil region" evidence="1">
    <location>
        <begin position="34"/>
        <end position="64"/>
    </location>
</feature>
<protein>
    <submittedName>
        <fullName evidence="3">Uncharacterized protein</fullName>
    </submittedName>
</protein>
<evidence type="ECO:0000256" key="2">
    <source>
        <dbReference type="SAM" id="MobiDB-lite"/>
    </source>
</evidence>
<sequence length="87" mass="10082">MELISKFNSNPTQNPDDSATHSTETLTAESIEQLQESVQKLKRYRELQQEYKQLRAEVYQSSSSSDTRDKGEIKIKNIPIFTLDFNL</sequence>
<keyword evidence="1" id="KW-0175">Coiled coil</keyword>
<evidence type="ECO:0000313" key="3">
    <source>
        <dbReference type="EMBL" id="KAB8067018.1"/>
    </source>
</evidence>
<dbReference type="Proteomes" id="UP000326565">
    <property type="component" value="Unassembled WGS sequence"/>
</dbReference>
<evidence type="ECO:0000256" key="1">
    <source>
        <dbReference type="SAM" id="Coils"/>
    </source>
</evidence>
<accession>A0A5N5WFU3</accession>